<name>A0A2P2NF80_RHIMU</name>
<sequence length="23" mass="2743">MFLQYSYSLLCFSIVREESKNKG</sequence>
<accession>A0A2P2NF80</accession>
<evidence type="ECO:0000313" key="1">
    <source>
        <dbReference type="EMBL" id="MBX41109.1"/>
    </source>
</evidence>
<protein>
    <submittedName>
        <fullName evidence="1">Uncharacterized protein</fullName>
    </submittedName>
</protein>
<organism evidence="1">
    <name type="scientific">Rhizophora mucronata</name>
    <name type="common">Asiatic mangrove</name>
    <dbReference type="NCBI Taxonomy" id="61149"/>
    <lineage>
        <taxon>Eukaryota</taxon>
        <taxon>Viridiplantae</taxon>
        <taxon>Streptophyta</taxon>
        <taxon>Embryophyta</taxon>
        <taxon>Tracheophyta</taxon>
        <taxon>Spermatophyta</taxon>
        <taxon>Magnoliopsida</taxon>
        <taxon>eudicotyledons</taxon>
        <taxon>Gunneridae</taxon>
        <taxon>Pentapetalae</taxon>
        <taxon>rosids</taxon>
        <taxon>fabids</taxon>
        <taxon>Malpighiales</taxon>
        <taxon>Rhizophoraceae</taxon>
        <taxon>Rhizophora</taxon>
    </lineage>
</organism>
<dbReference type="AlphaFoldDB" id="A0A2P2NF80"/>
<reference evidence="1" key="1">
    <citation type="submission" date="2018-02" db="EMBL/GenBank/DDBJ databases">
        <title>Rhizophora mucronata_Transcriptome.</title>
        <authorList>
            <person name="Meera S.P."/>
            <person name="Sreeshan A."/>
            <person name="Augustine A."/>
        </authorList>
    </citation>
    <scope>NUCLEOTIDE SEQUENCE</scope>
    <source>
        <tissue evidence="1">Leaf</tissue>
    </source>
</reference>
<dbReference type="EMBL" id="GGEC01060625">
    <property type="protein sequence ID" value="MBX41109.1"/>
    <property type="molecule type" value="Transcribed_RNA"/>
</dbReference>
<proteinExistence type="predicted"/>